<sequence>MPGKEDRHYYLYGYGKKPEQLRLGHLCFGTYATATDDSLWYFPGEELSPDELEKCAYVVNIDNQLFGTDPSMKLSADINALDLITLGSSFQKSRMTFLYAKTGRKIELQDPRAFLDERVLTKDKCKKTLERWLVVANPSLKTIFTSPKIWYLTGLYELQDTLSFSTAKSTIGARGGISADVLALLGAPVGARADAENAKCQIQSVQIKEPLVWAARYQLLDAKYLYLKKDKALPQSLVCLGPKALYSNDFRGEGDNANYAELSLLEPGQESISDGPVRDAEEYWEEIKKAQHKWERREKSRNSPI</sequence>
<reference evidence="2" key="1">
    <citation type="journal article" date="2016" name="Genome Announc.">
        <title>Draft genome sequences of fungus Aspergillus calidoustus.</title>
        <authorList>
            <person name="Horn F."/>
            <person name="Linde J."/>
            <person name="Mattern D.J."/>
            <person name="Walther G."/>
            <person name="Guthke R."/>
            <person name="Scherlach K."/>
            <person name="Martin K."/>
            <person name="Brakhage A.A."/>
            <person name="Petzke L."/>
            <person name="Valiante V."/>
        </authorList>
    </citation>
    <scope>NUCLEOTIDE SEQUENCE [LARGE SCALE GENOMIC DNA]</scope>
    <source>
        <strain evidence="2">SF006504</strain>
    </source>
</reference>
<dbReference type="EMBL" id="CDMC01000015">
    <property type="protein sequence ID" value="CEL09719.1"/>
    <property type="molecule type" value="Genomic_DNA"/>
</dbReference>
<name>A0A0U5GEL7_ASPCI</name>
<gene>
    <name evidence="1" type="ORF">ASPCAL12851</name>
</gene>
<dbReference type="OrthoDB" id="4670414at2759"/>
<organism evidence="1 2">
    <name type="scientific">Aspergillus calidoustus</name>
    <dbReference type="NCBI Taxonomy" id="454130"/>
    <lineage>
        <taxon>Eukaryota</taxon>
        <taxon>Fungi</taxon>
        <taxon>Dikarya</taxon>
        <taxon>Ascomycota</taxon>
        <taxon>Pezizomycotina</taxon>
        <taxon>Eurotiomycetes</taxon>
        <taxon>Eurotiomycetidae</taxon>
        <taxon>Eurotiales</taxon>
        <taxon>Aspergillaceae</taxon>
        <taxon>Aspergillus</taxon>
        <taxon>Aspergillus subgen. Nidulantes</taxon>
    </lineage>
</organism>
<accession>A0A0U5GEL7</accession>
<dbReference type="STRING" id="454130.A0A0U5GEL7"/>
<protein>
    <submittedName>
        <fullName evidence="1">Uncharacterized protein</fullName>
    </submittedName>
</protein>
<proteinExistence type="predicted"/>
<dbReference type="OMA" id="EAYWEAY"/>
<evidence type="ECO:0000313" key="2">
    <source>
        <dbReference type="Proteomes" id="UP000054771"/>
    </source>
</evidence>
<dbReference type="AlphaFoldDB" id="A0A0U5GEL7"/>
<dbReference type="Proteomes" id="UP000054771">
    <property type="component" value="Unassembled WGS sequence"/>
</dbReference>
<keyword evidence="2" id="KW-1185">Reference proteome</keyword>
<evidence type="ECO:0000313" key="1">
    <source>
        <dbReference type="EMBL" id="CEL09719.1"/>
    </source>
</evidence>